<name>A0ABR7QDT7_9FLAO</name>
<sequence>MESIFQENNFMTLMVIGILIMLAFAMAFVLFVNHSQKRLLKEQMRVQKLAYKHQEELLHATILTQEKERHRIARDLHDEIGSKLNVIFLNVCRLKKYGKADEEIGAITTEVETVVNTTINSIRFISHELLPPTLEEFGLIETIRELQHSYNLIGDLQIDFTAEGENKIDDSLIELNLFRVLQELINNSIRHGKATEIDLKLSIEKEAITFSYQDNGIGFDSTNKAHKKGLGMKNIESRLRIINATYEVNSSLKKGIQVVIEIAQPNSN</sequence>
<dbReference type="InterPro" id="IPR003594">
    <property type="entry name" value="HATPase_dom"/>
</dbReference>
<organism evidence="12 13">
    <name type="scientific">Kordia aestuariivivens</name>
    <dbReference type="NCBI Taxonomy" id="2759037"/>
    <lineage>
        <taxon>Bacteria</taxon>
        <taxon>Pseudomonadati</taxon>
        <taxon>Bacteroidota</taxon>
        <taxon>Flavobacteriia</taxon>
        <taxon>Flavobacteriales</taxon>
        <taxon>Flavobacteriaceae</taxon>
        <taxon>Kordia</taxon>
    </lineage>
</organism>
<proteinExistence type="predicted"/>
<dbReference type="EMBL" id="JACGWS010000012">
    <property type="protein sequence ID" value="MBC8756546.1"/>
    <property type="molecule type" value="Genomic_DNA"/>
</dbReference>
<accession>A0ABR7QDT7</accession>
<evidence type="ECO:0000256" key="2">
    <source>
        <dbReference type="ARBA" id="ARBA00012438"/>
    </source>
</evidence>
<dbReference type="RefSeq" id="WP_187563585.1">
    <property type="nucleotide sequence ID" value="NZ_JACGWS010000012.1"/>
</dbReference>
<keyword evidence="5" id="KW-0547">Nucleotide-binding</keyword>
<evidence type="ECO:0000259" key="11">
    <source>
        <dbReference type="Pfam" id="PF07730"/>
    </source>
</evidence>
<feature type="domain" description="Histidine kinase/HSP90-like ATPase" evidence="10">
    <location>
        <begin position="175"/>
        <end position="262"/>
    </location>
</feature>
<gene>
    <name evidence="12" type="ORF">H2O64_17875</name>
</gene>
<keyword evidence="9" id="KW-1133">Transmembrane helix</keyword>
<evidence type="ECO:0000256" key="6">
    <source>
        <dbReference type="ARBA" id="ARBA00022777"/>
    </source>
</evidence>
<feature type="domain" description="Signal transduction histidine kinase subgroup 3 dimerisation and phosphoacceptor" evidence="11">
    <location>
        <begin position="68"/>
        <end position="134"/>
    </location>
</feature>
<comment type="caution">
    <text evidence="12">The sequence shown here is derived from an EMBL/GenBank/DDBJ whole genome shotgun (WGS) entry which is preliminary data.</text>
</comment>
<dbReference type="SUPFAM" id="SSF55874">
    <property type="entry name" value="ATPase domain of HSP90 chaperone/DNA topoisomerase II/histidine kinase"/>
    <property type="match status" value="1"/>
</dbReference>
<evidence type="ECO:0000313" key="13">
    <source>
        <dbReference type="Proteomes" id="UP000619238"/>
    </source>
</evidence>
<dbReference type="PANTHER" id="PTHR24421:SF10">
    <property type="entry name" value="NITRATE_NITRITE SENSOR PROTEIN NARQ"/>
    <property type="match status" value="1"/>
</dbReference>
<dbReference type="InterPro" id="IPR050482">
    <property type="entry name" value="Sensor_HK_TwoCompSys"/>
</dbReference>
<dbReference type="InterPro" id="IPR036890">
    <property type="entry name" value="HATPase_C_sf"/>
</dbReference>
<evidence type="ECO:0000256" key="8">
    <source>
        <dbReference type="ARBA" id="ARBA00023012"/>
    </source>
</evidence>
<keyword evidence="13" id="KW-1185">Reference proteome</keyword>
<dbReference type="Proteomes" id="UP000619238">
    <property type="component" value="Unassembled WGS sequence"/>
</dbReference>
<evidence type="ECO:0000256" key="5">
    <source>
        <dbReference type="ARBA" id="ARBA00022741"/>
    </source>
</evidence>
<keyword evidence="3" id="KW-0597">Phosphoprotein</keyword>
<keyword evidence="9" id="KW-0472">Membrane</keyword>
<dbReference type="EC" id="2.7.13.3" evidence="2"/>
<dbReference type="Pfam" id="PF07730">
    <property type="entry name" value="HisKA_3"/>
    <property type="match status" value="1"/>
</dbReference>
<keyword evidence="8" id="KW-0902">Two-component regulatory system</keyword>
<evidence type="ECO:0000256" key="4">
    <source>
        <dbReference type="ARBA" id="ARBA00022679"/>
    </source>
</evidence>
<feature type="transmembrane region" description="Helical" evidence="9">
    <location>
        <begin position="12"/>
        <end position="32"/>
    </location>
</feature>
<dbReference type="GO" id="GO:0016301">
    <property type="term" value="F:kinase activity"/>
    <property type="evidence" value="ECO:0007669"/>
    <property type="project" value="UniProtKB-KW"/>
</dbReference>
<keyword evidence="4" id="KW-0808">Transferase</keyword>
<dbReference type="Gene3D" id="1.20.5.1930">
    <property type="match status" value="1"/>
</dbReference>
<evidence type="ECO:0000313" key="12">
    <source>
        <dbReference type="EMBL" id="MBC8756546.1"/>
    </source>
</evidence>
<evidence type="ECO:0000259" key="10">
    <source>
        <dbReference type="Pfam" id="PF02518"/>
    </source>
</evidence>
<reference evidence="12 13" key="1">
    <citation type="submission" date="2020-07" db="EMBL/GenBank/DDBJ databases">
        <title>Description of Kordia aestuariivivens sp. nov., isolated from a tidal flat.</title>
        <authorList>
            <person name="Park S."/>
            <person name="Yoon J.-H."/>
        </authorList>
    </citation>
    <scope>NUCLEOTIDE SEQUENCE [LARGE SCALE GENOMIC DNA]</scope>
    <source>
        <strain evidence="12 13">YSTF-M3</strain>
    </source>
</reference>
<evidence type="ECO:0000256" key="1">
    <source>
        <dbReference type="ARBA" id="ARBA00000085"/>
    </source>
</evidence>
<protein>
    <recommendedName>
        <fullName evidence="2">histidine kinase</fullName>
        <ecNumber evidence="2">2.7.13.3</ecNumber>
    </recommendedName>
</protein>
<keyword evidence="6 12" id="KW-0418">Kinase</keyword>
<dbReference type="InterPro" id="IPR011712">
    <property type="entry name" value="Sig_transdc_His_kin_sub3_dim/P"/>
</dbReference>
<dbReference type="PANTHER" id="PTHR24421">
    <property type="entry name" value="NITRATE/NITRITE SENSOR PROTEIN NARX-RELATED"/>
    <property type="match status" value="1"/>
</dbReference>
<evidence type="ECO:0000256" key="9">
    <source>
        <dbReference type="SAM" id="Phobius"/>
    </source>
</evidence>
<evidence type="ECO:0000256" key="7">
    <source>
        <dbReference type="ARBA" id="ARBA00022840"/>
    </source>
</evidence>
<evidence type="ECO:0000256" key="3">
    <source>
        <dbReference type="ARBA" id="ARBA00022553"/>
    </source>
</evidence>
<dbReference type="Gene3D" id="3.30.565.10">
    <property type="entry name" value="Histidine kinase-like ATPase, C-terminal domain"/>
    <property type="match status" value="1"/>
</dbReference>
<dbReference type="Pfam" id="PF02518">
    <property type="entry name" value="HATPase_c"/>
    <property type="match status" value="1"/>
</dbReference>
<dbReference type="CDD" id="cd16917">
    <property type="entry name" value="HATPase_UhpB-NarQ-NarX-like"/>
    <property type="match status" value="1"/>
</dbReference>
<comment type="catalytic activity">
    <reaction evidence="1">
        <text>ATP + protein L-histidine = ADP + protein N-phospho-L-histidine.</text>
        <dbReference type="EC" id="2.7.13.3"/>
    </reaction>
</comment>
<keyword evidence="7" id="KW-0067">ATP-binding</keyword>
<keyword evidence="9" id="KW-0812">Transmembrane</keyword>